<comment type="similarity">
    <text evidence="7">Belongs to the methyl-accepting chemotaxis (MCP) protein family.</text>
</comment>
<dbReference type="EMBL" id="JAGSND010000003">
    <property type="protein sequence ID" value="MBR0597413.1"/>
    <property type="molecule type" value="Genomic_DNA"/>
</dbReference>
<dbReference type="GO" id="GO:0007165">
    <property type="term" value="P:signal transduction"/>
    <property type="evidence" value="ECO:0007669"/>
    <property type="project" value="UniProtKB-KW"/>
</dbReference>
<keyword evidence="5 9" id="KW-1133">Transmembrane helix</keyword>
<dbReference type="Gene3D" id="6.10.340.10">
    <property type="match status" value="1"/>
</dbReference>
<dbReference type="PANTHER" id="PTHR43531">
    <property type="entry name" value="PROTEIN ICFG"/>
    <property type="match status" value="1"/>
</dbReference>
<sequence length="1096" mass="117119">MKWTLSRKIALFIGVVIVIISVILGFVSVKLSSDAILEETEASMLQYAAESANYIDLEMTKNLAVLNEVANQAGTVTMDFNIQRQTLLEDIERLGYESMAVVLPDGTAKDIASGEVLDLGDRDYIKKALNGEASTSDVLINKLTGEPAVMEAVPIKAGGKVVGALIGRRDGNFLSEITDELGLGERGYAFILGPDSTMFAHPKKEYVLEQKNVFTDMESNGSLASYGQALKELGIGKLGMANYKLDGEARLTAMAPIPDTGWSLGIGNYERDVLKGITALQYAILIIAVIVVIIGIIVAIILGNVISKPIKNLRNMADKLALGEVDLAINITSRDEVGDLLHSFDKMIENIKNQSFIAEKISRGDLSVEVNPRSAKDVLSISMKGVVENLRALVSETSLLTAAAIDGNLDTRGNAGAFQGGFKEIVEGVNATLDGIVTPLNTALDYIEKMANGEKLDRLENNYKGQYGVLIHNLTLVRESLYTLLDESGKLTHAAAEGQLSYRADVSKLKGEYSRIVAGINEALDSVVKPLQMAARYMEQIGKGQIPEKINETYYGDFDDIKSSINACIEGLGGLVEGKEVLGAMSVNDYTGRVENNYSGIFADIAASINAVSDRVNHTIEIVQNISRGDLSDLDGLKAIGRRSAKDTLVPSVIMMIESIKYLVEETTILSDAAVKGRLGTRGDTAKFNGEYRKVIEGINETLDAVVAPIEEASSVLKEMAAGNLHVSVKGDYQGDHAEIKNALNQTVENLLIYIGEITGVLSEISSGNLNLAITADYKGDFVEIKNSLNHIIVTLSEVMGDIHEAAEQVASGSRQVSDGSQALSQGSTEQASAIQQLTGSIAEIASQTKQNAVNANQANQLASDAREQAVKGNSQMQEMVNSMVEINESSANISKIIKVIDDIAFQTNILALNAAVEAARAGQHGKGFAVVAEEVRNLAARSAGAARETTELIEGSIHKVQIGTQIADETALALNKIVEGVEEAANLVSNIANASNEQATGISQINKGIEQVAQVVQNNSATAEESAAASEELSGQAELLKEMVGRFKINKNGKALKNPELLIPEYTVTNHSPGIGNAGKSSVPKILLGNESDKY</sequence>
<dbReference type="SUPFAM" id="SSF158472">
    <property type="entry name" value="HAMP domain-like"/>
    <property type="match status" value="1"/>
</dbReference>
<keyword evidence="2" id="KW-1003">Cell membrane</keyword>
<dbReference type="RefSeq" id="WP_227017547.1">
    <property type="nucleotide sequence ID" value="NZ_JAGSND010000003.1"/>
</dbReference>
<gene>
    <name evidence="12" type="ORF">KCX82_05990</name>
</gene>
<dbReference type="SMART" id="SM00304">
    <property type="entry name" value="HAMP"/>
    <property type="match status" value="4"/>
</dbReference>
<dbReference type="AlphaFoldDB" id="A0A8J8B0B4"/>
<keyword evidence="6 9" id="KW-0472">Membrane</keyword>
<keyword evidence="4 9" id="KW-0812">Transmembrane</keyword>
<feature type="transmembrane region" description="Helical" evidence="9">
    <location>
        <begin position="9"/>
        <end position="29"/>
    </location>
</feature>
<dbReference type="Gene3D" id="1.20.120.1530">
    <property type="match status" value="2"/>
</dbReference>
<proteinExistence type="inferred from homology"/>
<dbReference type="Pfam" id="PF00015">
    <property type="entry name" value="MCPsignal"/>
    <property type="match status" value="1"/>
</dbReference>
<comment type="caution">
    <text evidence="12">The sequence shown here is derived from an EMBL/GenBank/DDBJ whole genome shotgun (WGS) entry which is preliminary data.</text>
</comment>
<feature type="domain" description="HAMP" evidence="11">
    <location>
        <begin position="704"/>
        <end position="756"/>
    </location>
</feature>
<dbReference type="Pfam" id="PF00672">
    <property type="entry name" value="HAMP"/>
    <property type="match status" value="1"/>
</dbReference>
<evidence type="ECO:0000259" key="10">
    <source>
        <dbReference type="PROSITE" id="PS50111"/>
    </source>
</evidence>
<evidence type="ECO:0000256" key="4">
    <source>
        <dbReference type="ARBA" id="ARBA00022692"/>
    </source>
</evidence>
<dbReference type="Gene3D" id="3.30.450.20">
    <property type="entry name" value="PAS domain"/>
    <property type="match status" value="1"/>
</dbReference>
<dbReference type="PROSITE" id="PS50885">
    <property type="entry name" value="HAMP"/>
    <property type="match status" value="3"/>
</dbReference>
<feature type="domain" description="Methyl-accepting transducer" evidence="10">
    <location>
        <begin position="806"/>
        <end position="1035"/>
    </location>
</feature>
<feature type="domain" description="HAMP" evidence="11">
    <location>
        <begin position="304"/>
        <end position="356"/>
    </location>
</feature>
<dbReference type="Gene3D" id="1.10.287.950">
    <property type="entry name" value="Methyl-accepting chemotaxis protein"/>
    <property type="match status" value="1"/>
</dbReference>
<evidence type="ECO:0000256" key="8">
    <source>
        <dbReference type="PROSITE-ProRule" id="PRU00284"/>
    </source>
</evidence>
<dbReference type="InterPro" id="IPR051310">
    <property type="entry name" value="MCP_chemotaxis"/>
</dbReference>
<keyword evidence="3" id="KW-0145">Chemotaxis</keyword>
<dbReference type="Pfam" id="PF02743">
    <property type="entry name" value="dCache_1"/>
    <property type="match status" value="1"/>
</dbReference>
<comment type="subcellular location">
    <subcellularLocation>
        <location evidence="1">Cell membrane</location>
        <topology evidence="1">Multi-pass membrane protein</topology>
    </subcellularLocation>
</comment>
<organism evidence="12 13">
    <name type="scientific">Sinanaerobacter chloroacetimidivorans</name>
    <dbReference type="NCBI Taxonomy" id="2818044"/>
    <lineage>
        <taxon>Bacteria</taxon>
        <taxon>Bacillati</taxon>
        <taxon>Bacillota</taxon>
        <taxon>Clostridia</taxon>
        <taxon>Peptostreptococcales</taxon>
        <taxon>Anaerovoracaceae</taxon>
        <taxon>Sinanaerobacter</taxon>
    </lineage>
</organism>
<dbReference type="GO" id="GO:0005886">
    <property type="term" value="C:plasma membrane"/>
    <property type="evidence" value="ECO:0007669"/>
    <property type="project" value="UniProtKB-SubCell"/>
</dbReference>
<evidence type="ECO:0000256" key="6">
    <source>
        <dbReference type="ARBA" id="ARBA00023136"/>
    </source>
</evidence>
<dbReference type="CDD" id="cd06225">
    <property type="entry name" value="HAMP"/>
    <property type="match status" value="1"/>
</dbReference>
<dbReference type="GO" id="GO:0004888">
    <property type="term" value="F:transmembrane signaling receptor activity"/>
    <property type="evidence" value="ECO:0007669"/>
    <property type="project" value="TreeGrafter"/>
</dbReference>
<dbReference type="InterPro" id="IPR033479">
    <property type="entry name" value="dCache_1"/>
</dbReference>
<dbReference type="Pfam" id="PF18947">
    <property type="entry name" value="HAMP_2"/>
    <property type="match status" value="3"/>
</dbReference>
<evidence type="ECO:0000313" key="12">
    <source>
        <dbReference type="EMBL" id="MBR0597413.1"/>
    </source>
</evidence>
<name>A0A8J8B0B4_9FIRM</name>
<evidence type="ECO:0000256" key="2">
    <source>
        <dbReference type="ARBA" id="ARBA00022475"/>
    </source>
</evidence>
<dbReference type="InterPro" id="IPR004089">
    <property type="entry name" value="MCPsignal_dom"/>
</dbReference>
<reference evidence="12" key="1">
    <citation type="submission" date="2021-04" db="EMBL/GenBank/DDBJ databases">
        <title>Sinoanaerobacter chloroacetimidivorans sp. nov., an obligate anaerobic bacterium isolated from anaerobic sludge.</title>
        <authorList>
            <person name="Bao Y."/>
        </authorList>
    </citation>
    <scope>NUCLEOTIDE SEQUENCE</scope>
    <source>
        <strain evidence="12">BAD-6</strain>
    </source>
</reference>
<keyword evidence="13" id="KW-1185">Reference proteome</keyword>
<dbReference type="CDD" id="cd11386">
    <property type="entry name" value="MCP_signal"/>
    <property type="match status" value="1"/>
</dbReference>
<dbReference type="PROSITE" id="PS50111">
    <property type="entry name" value="CHEMOTAXIS_TRANSDUC_2"/>
    <property type="match status" value="1"/>
</dbReference>
<dbReference type="CDD" id="cd12912">
    <property type="entry name" value="PDC2_MCP_like"/>
    <property type="match status" value="1"/>
</dbReference>
<evidence type="ECO:0000256" key="1">
    <source>
        <dbReference type="ARBA" id="ARBA00004651"/>
    </source>
</evidence>
<dbReference type="Proteomes" id="UP000675664">
    <property type="component" value="Unassembled WGS sequence"/>
</dbReference>
<evidence type="ECO:0000256" key="3">
    <source>
        <dbReference type="ARBA" id="ARBA00022500"/>
    </source>
</evidence>
<accession>A0A8J8B0B4</accession>
<feature type="domain" description="HAMP" evidence="11">
    <location>
        <begin position="525"/>
        <end position="577"/>
    </location>
</feature>
<feature type="transmembrane region" description="Helical" evidence="9">
    <location>
        <begin position="282"/>
        <end position="306"/>
    </location>
</feature>
<dbReference type="SMART" id="SM00283">
    <property type="entry name" value="MA"/>
    <property type="match status" value="1"/>
</dbReference>
<dbReference type="GO" id="GO:0006935">
    <property type="term" value="P:chemotaxis"/>
    <property type="evidence" value="ECO:0007669"/>
    <property type="project" value="UniProtKB-KW"/>
</dbReference>
<dbReference type="InterPro" id="IPR003660">
    <property type="entry name" value="HAMP_dom"/>
</dbReference>
<dbReference type="FunFam" id="1.10.287.950:FF:000001">
    <property type="entry name" value="Methyl-accepting chemotaxis sensory transducer"/>
    <property type="match status" value="1"/>
</dbReference>
<reference evidence="12" key="2">
    <citation type="submission" date="2021-04" db="EMBL/GenBank/DDBJ databases">
        <authorList>
            <person name="Liu J."/>
        </authorList>
    </citation>
    <scope>NUCLEOTIDE SEQUENCE</scope>
    <source>
        <strain evidence="12">BAD-6</strain>
    </source>
</reference>
<dbReference type="SUPFAM" id="SSF58104">
    <property type="entry name" value="Methyl-accepting chemotaxis protein (MCP) signaling domain"/>
    <property type="match status" value="1"/>
</dbReference>
<evidence type="ECO:0000256" key="5">
    <source>
        <dbReference type="ARBA" id="ARBA00022989"/>
    </source>
</evidence>
<keyword evidence="8" id="KW-0807">Transducer</keyword>
<dbReference type="PANTHER" id="PTHR43531:SF11">
    <property type="entry name" value="METHYL-ACCEPTING CHEMOTAXIS PROTEIN 3"/>
    <property type="match status" value="1"/>
</dbReference>
<evidence type="ECO:0000256" key="9">
    <source>
        <dbReference type="SAM" id="Phobius"/>
    </source>
</evidence>
<evidence type="ECO:0000259" key="11">
    <source>
        <dbReference type="PROSITE" id="PS50885"/>
    </source>
</evidence>
<protein>
    <submittedName>
        <fullName evidence="12">HAMP domain-containing protein</fullName>
    </submittedName>
</protein>
<evidence type="ECO:0000256" key="7">
    <source>
        <dbReference type="ARBA" id="ARBA00029447"/>
    </source>
</evidence>
<evidence type="ECO:0000313" key="13">
    <source>
        <dbReference type="Proteomes" id="UP000675664"/>
    </source>
</evidence>